<feature type="signal peptide" evidence="1">
    <location>
        <begin position="1"/>
        <end position="19"/>
    </location>
</feature>
<evidence type="ECO:0000313" key="3">
    <source>
        <dbReference type="Proteomes" id="UP000663918"/>
    </source>
</evidence>
<dbReference type="PROSITE" id="PS51257">
    <property type="entry name" value="PROKAR_LIPOPROTEIN"/>
    <property type="match status" value="1"/>
</dbReference>
<evidence type="ECO:0000256" key="1">
    <source>
        <dbReference type="SAM" id="SignalP"/>
    </source>
</evidence>
<dbReference type="Proteomes" id="UP000663918">
    <property type="component" value="Chromosome"/>
</dbReference>
<feature type="chain" id="PRO_5037377071" description="Lipoprotein" evidence="1">
    <location>
        <begin position="20"/>
        <end position="146"/>
    </location>
</feature>
<protein>
    <recommendedName>
        <fullName evidence="4">Lipoprotein</fullName>
    </recommendedName>
</protein>
<keyword evidence="3" id="KW-1185">Reference proteome</keyword>
<evidence type="ECO:0008006" key="4">
    <source>
        <dbReference type="Google" id="ProtNLM"/>
    </source>
</evidence>
<name>A0A975C3T9_9CAUL</name>
<dbReference type="RefSeq" id="WP_207870038.1">
    <property type="nucleotide sequence ID" value="NZ_CP062222.1"/>
</dbReference>
<dbReference type="KEGG" id="bgoe:IFJ75_17850"/>
<sequence>MRPILLLAPLALLAACSQGTTEKTEAPADAPTPASLGGVDLNQPLRALGTEPFWSVEITKDAMVYTGVDRDTRRAANPQPVVLGAKAVYTAATEDGAEMVVTLIATECSDGMSDRLYPLTARVQMGEATLTGCAASQTFLNSQPPA</sequence>
<dbReference type="EMBL" id="CP062222">
    <property type="protein sequence ID" value="QTC91057.1"/>
    <property type="molecule type" value="Genomic_DNA"/>
</dbReference>
<accession>A0A975C3T9</accession>
<keyword evidence="1" id="KW-0732">Signal</keyword>
<dbReference type="AlphaFoldDB" id="A0A975C3T9"/>
<reference evidence="2" key="1">
    <citation type="submission" date="2020-09" db="EMBL/GenBank/DDBJ databases">
        <title>Brevundimonas sp. LVF2 isolated from a puddle in Goettingen, Germany.</title>
        <authorList>
            <person name="Friedrich I."/>
            <person name="Klassen A."/>
            <person name="Hannes N."/>
            <person name="Schneider D."/>
            <person name="Hertel R."/>
            <person name="Daniel R."/>
        </authorList>
    </citation>
    <scope>NUCLEOTIDE SEQUENCE</scope>
    <source>
        <strain evidence="2">LVF2</strain>
    </source>
</reference>
<evidence type="ECO:0000313" key="2">
    <source>
        <dbReference type="EMBL" id="QTC91057.1"/>
    </source>
</evidence>
<organism evidence="2 3">
    <name type="scientific">Brevundimonas goettingensis</name>
    <dbReference type="NCBI Taxonomy" id="2774190"/>
    <lineage>
        <taxon>Bacteria</taxon>
        <taxon>Pseudomonadati</taxon>
        <taxon>Pseudomonadota</taxon>
        <taxon>Alphaproteobacteria</taxon>
        <taxon>Caulobacterales</taxon>
        <taxon>Caulobacteraceae</taxon>
        <taxon>Brevundimonas</taxon>
    </lineage>
</organism>
<proteinExistence type="predicted"/>
<gene>
    <name evidence="2" type="ORF">IFJ75_17850</name>
</gene>